<dbReference type="AlphaFoldDB" id="A0A4V3RYF1"/>
<comment type="caution">
    <text evidence="3">The sequence shown here is derived from an EMBL/GenBank/DDBJ whole genome shotgun (WGS) entry which is preliminary data.</text>
</comment>
<dbReference type="RefSeq" id="WP_135994556.1">
    <property type="nucleotide sequence ID" value="NZ_CP071057.1"/>
</dbReference>
<keyword evidence="2" id="KW-0472">Membrane</keyword>
<feature type="region of interest" description="Disordered" evidence="1">
    <location>
        <begin position="319"/>
        <end position="348"/>
    </location>
</feature>
<proteinExistence type="predicted"/>
<feature type="compositionally biased region" description="Low complexity" evidence="1">
    <location>
        <begin position="172"/>
        <end position="193"/>
    </location>
</feature>
<evidence type="ECO:0000313" key="3">
    <source>
        <dbReference type="EMBL" id="TGY90059.1"/>
    </source>
</evidence>
<accession>A0A4V3RYF1</accession>
<keyword evidence="4" id="KW-1185">Reference proteome</keyword>
<dbReference type="EMBL" id="SRXW01000001">
    <property type="protein sequence ID" value="TGY90059.1"/>
    <property type="molecule type" value="Genomic_DNA"/>
</dbReference>
<dbReference type="OrthoDB" id="7629723at2"/>
<gene>
    <name evidence="3" type="ORF">E5163_02715</name>
</gene>
<protein>
    <submittedName>
        <fullName evidence="3">Uncharacterized protein</fullName>
    </submittedName>
</protein>
<feature type="transmembrane region" description="Helical" evidence="2">
    <location>
        <begin position="21"/>
        <end position="44"/>
    </location>
</feature>
<evidence type="ECO:0000256" key="2">
    <source>
        <dbReference type="SAM" id="Phobius"/>
    </source>
</evidence>
<reference evidence="3 4" key="1">
    <citation type="journal article" date="2017" name="Int. J. Syst. Evol. Microbiol.">
        <title>Marinicauda algicola sp. nov., isolated from a marine red alga Rhodosorus marinus.</title>
        <authorList>
            <person name="Jeong S.E."/>
            <person name="Jeon S.H."/>
            <person name="Chun B.H."/>
            <person name="Kim D.W."/>
            <person name="Jeon C.O."/>
        </authorList>
    </citation>
    <scope>NUCLEOTIDE SEQUENCE [LARGE SCALE GENOMIC DNA]</scope>
    <source>
        <strain evidence="3 4">JCM 31718</strain>
    </source>
</reference>
<name>A0A4V3RYF1_9PROT</name>
<keyword evidence="2" id="KW-0812">Transmembrane</keyword>
<evidence type="ECO:0000313" key="4">
    <source>
        <dbReference type="Proteomes" id="UP000308054"/>
    </source>
</evidence>
<keyword evidence="2" id="KW-1133">Transmembrane helix</keyword>
<sequence>MTAAALFPRHAIDDPVLSRRALAAGLTGLVHLVFLSIILTVPLYQLPERGTGEAGGGGRTIGVYTVSAGEAGAESDAPLNEPSLADRTADGDGEGEGAGPGTGDGPAGVEQPQIEAEPEIPPAPEAQVEPVETAQTPEAAEPLPQADTRTPLLAAPGSGNRALDPSERAARPARGAPAPTAVPADPDAPIATTQLPGGSRSAVSDVPRFADILARAAPGLDPADFRVEALAGDLDAAVRESLCLSSSQATLEAGRCPEGPNPNQAALAAYGLTEPGEVPPQFMIDMDRLAFQLAQMGADAGAIERLMLGLSEARREAIRSPALTRQMDRDRENLTDHLGVSNPFDEEG</sequence>
<organism evidence="3 4">
    <name type="scientific">Marinicauda algicola</name>
    <dbReference type="NCBI Taxonomy" id="2029849"/>
    <lineage>
        <taxon>Bacteria</taxon>
        <taxon>Pseudomonadati</taxon>
        <taxon>Pseudomonadota</taxon>
        <taxon>Alphaproteobacteria</taxon>
        <taxon>Maricaulales</taxon>
        <taxon>Maricaulaceae</taxon>
        <taxon>Marinicauda</taxon>
    </lineage>
</organism>
<feature type="compositionally biased region" description="Gly residues" evidence="1">
    <location>
        <begin position="96"/>
        <end position="106"/>
    </location>
</feature>
<feature type="region of interest" description="Disordered" evidence="1">
    <location>
        <begin position="126"/>
        <end position="203"/>
    </location>
</feature>
<feature type="compositionally biased region" description="Basic and acidic residues" evidence="1">
    <location>
        <begin position="326"/>
        <end position="335"/>
    </location>
</feature>
<evidence type="ECO:0000256" key="1">
    <source>
        <dbReference type="SAM" id="MobiDB-lite"/>
    </source>
</evidence>
<feature type="region of interest" description="Disordered" evidence="1">
    <location>
        <begin position="72"/>
        <end position="112"/>
    </location>
</feature>
<dbReference type="Proteomes" id="UP000308054">
    <property type="component" value="Unassembled WGS sequence"/>
</dbReference>